<protein>
    <submittedName>
        <fullName evidence="2">Uncharacterized protein</fullName>
    </submittedName>
</protein>
<reference evidence="2 3" key="1">
    <citation type="journal article" date="2017" name="Gigascience">
        <title>Draft genome of the honey bee ectoparasitic mite, Tropilaelaps mercedesae, is shaped by the parasitic life history.</title>
        <authorList>
            <person name="Dong X."/>
            <person name="Armstrong S.D."/>
            <person name="Xia D."/>
            <person name="Makepeace B.L."/>
            <person name="Darby A.C."/>
            <person name="Kadowaki T."/>
        </authorList>
    </citation>
    <scope>NUCLEOTIDE SEQUENCE [LARGE SCALE GENOMIC DNA]</scope>
    <source>
        <strain evidence="2">Wuxi-XJTLU</strain>
    </source>
</reference>
<keyword evidence="3" id="KW-1185">Reference proteome</keyword>
<evidence type="ECO:0000256" key="1">
    <source>
        <dbReference type="SAM" id="MobiDB-lite"/>
    </source>
</evidence>
<dbReference type="OrthoDB" id="10260459at2759"/>
<evidence type="ECO:0000313" key="2">
    <source>
        <dbReference type="EMBL" id="OQR67946.1"/>
    </source>
</evidence>
<dbReference type="Proteomes" id="UP000192247">
    <property type="component" value="Unassembled WGS sequence"/>
</dbReference>
<organism evidence="2 3">
    <name type="scientific">Tropilaelaps mercedesae</name>
    <dbReference type="NCBI Taxonomy" id="418985"/>
    <lineage>
        <taxon>Eukaryota</taxon>
        <taxon>Metazoa</taxon>
        <taxon>Ecdysozoa</taxon>
        <taxon>Arthropoda</taxon>
        <taxon>Chelicerata</taxon>
        <taxon>Arachnida</taxon>
        <taxon>Acari</taxon>
        <taxon>Parasitiformes</taxon>
        <taxon>Mesostigmata</taxon>
        <taxon>Gamasina</taxon>
        <taxon>Dermanyssoidea</taxon>
        <taxon>Laelapidae</taxon>
        <taxon>Tropilaelaps</taxon>
    </lineage>
</organism>
<dbReference type="EMBL" id="MNPL01026537">
    <property type="protein sequence ID" value="OQR67946.1"/>
    <property type="molecule type" value="Genomic_DNA"/>
</dbReference>
<evidence type="ECO:0000313" key="3">
    <source>
        <dbReference type="Proteomes" id="UP000192247"/>
    </source>
</evidence>
<gene>
    <name evidence="2" type="ORF">BIW11_04660</name>
</gene>
<dbReference type="AlphaFoldDB" id="A0A1V9X3G8"/>
<accession>A0A1V9X3G8</accession>
<feature type="region of interest" description="Disordered" evidence="1">
    <location>
        <begin position="1"/>
        <end position="29"/>
    </location>
</feature>
<name>A0A1V9X3G8_9ACAR</name>
<comment type="caution">
    <text evidence="2">The sequence shown here is derived from an EMBL/GenBank/DDBJ whole genome shotgun (WGS) entry which is preliminary data.</text>
</comment>
<proteinExistence type="predicted"/>
<sequence length="195" mass="21492">MPNKAPKGNTKPKTAAADQGMQRNEERNLPETGDVVEKYLFFVHDDASTPLRALPALDGGCARQLKRVAPERRLAGGRLVEWLFRSFRLFVVAMTSSRVTANSSDDQRFSHPGSLIQVLSSRFSHPGSLIQVLSSRFSHPGSLFQVLSSRFSHPGSLIQTVLVVLKWSSDERVVLSSPQGGGKVGRKGEYCRCVR</sequence>
<dbReference type="InParanoid" id="A0A1V9X3G8"/>